<dbReference type="Proteomes" id="UP000533905">
    <property type="component" value="Unassembled WGS sequence"/>
</dbReference>
<dbReference type="RefSeq" id="WP_171084654.1">
    <property type="nucleotide sequence ID" value="NZ_JABAIV010000003.1"/>
</dbReference>
<accession>A0A7Y2JZE1</accession>
<keyword evidence="2" id="KW-1185">Reference proteome</keyword>
<name>A0A7Y2JZE1_9BURK</name>
<evidence type="ECO:0000313" key="2">
    <source>
        <dbReference type="Proteomes" id="UP000533905"/>
    </source>
</evidence>
<evidence type="ECO:0008006" key="3">
    <source>
        <dbReference type="Google" id="ProtNLM"/>
    </source>
</evidence>
<dbReference type="AlphaFoldDB" id="A0A7Y2JZE1"/>
<sequence>MKPVHIDFAPTSLRRTLFRTSAGSAALLFAIASLCFGAVMQFKAYQEEREQLDAVHLALAARSQAARPVQLAAQPKLALPEAQVQAVNDAVMQLNLPWRDLFDAVRAATPSNVALLALEPDAKRRTLRITAEARNSDDMLAYVARMQEQSWFGSVVLTRHEIAEQDPNRPLRFQVAAQWGGPREGAQ</sequence>
<organism evidence="1 2">
    <name type="scientific">Telluria aromaticivorans</name>
    <dbReference type="NCBI Taxonomy" id="2725995"/>
    <lineage>
        <taxon>Bacteria</taxon>
        <taxon>Pseudomonadati</taxon>
        <taxon>Pseudomonadota</taxon>
        <taxon>Betaproteobacteria</taxon>
        <taxon>Burkholderiales</taxon>
        <taxon>Oxalobacteraceae</taxon>
        <taxon>Telluria group</taxon>
        <taxon>Telluria</taxon>
    </lineage>
</organism>
<proteinExistence type="predicted"/>
<dbReference type="Pfam" id="PF05137">
    <property type="entry name" value="PilN"/>
    <property type="match status" value="1"/>
</dbReference>
<comment type="caution">
    <text evidence="1">The sequence shown here is derived from an EMBL/GenBank/DDBJ whole genome shotgun (WGS) entry which is preliminary data.</text>
</comment>
<gene>
    <name evidence="1" type="ORF">HGB41_12325</name>
</gene>
<dbReference type="InterPro" id="IPR007813">
    <property type="entry name" value="PilN"/>
</dbReference>
<reference evidence="1 2" key="1">
    <citation type="submission" date="2020-04" db="EMBL/GenBank/DDBJ databases">
        <title>Massilia sp. nov., a cold adapted bacteria isolated from Arctic soil.</title>
        <authorList>
            <person name="Son J."/>
            <person name="Ka J.-O."/>
        </authorList>
    </citation>
    <scope>NUCLEOTIDE SEQUENCE [LARGE SCALE GENOMIC DNA]</scope>
    <source>
        <strain evidence="1 2">ML15P13</strain>
    </source>
</reference>
<protein>
    <recommendedName>
        <fullName evidence="3">Fimbrial assembly protein</fullName>
    </recommendedName>
</protein>
<evidence type="ECO:0000313" key="1">
    <source>
        <dbReference type="EMBL" id="NNG23780.1"/>
    </source>
</evidence>
<dbReference type="EMBL" id="JABAIV010000003">
    <property type="protein sequence ID" value="NNG23780.1"/>
    <property type="molecule type" value="Genomic_DNA"/>
</dbReference>